<evidence type="ECO:0000313" key="9">
    <source>
        <dbReference type="EMBL" id="KAA2241468.1"/>
    </source>
</evidence>
<dbReference type="Proteomes" id="UP000324611">
    <property type="component" value="Unassembled WGS sequence"/>
</dbReference>
<keyword evidence="5 6" id="KW-0472">Membrane</keyword>
<keyword evidence="3 6" id="KW-0812">Transmembrane</keyword>
<feature type="transmembrane region" description="Helical" evidence="6">
    <location>
        <begin position="94"/>
        <end position="115"/>
    </location>
</feature>
<feature type="transmembrane region" description="Helical" evidence="6">
    <location>
        <begin position="122"/>
        <end position="142"/>
    </location>
</feature>
<proteinExistence type="inferred from homology"/>
<feature type="domain" description="EamA" evidence="8">
    <location>
        <begin position="4"/>
        <end position="137"/>
    </location>
</feature>
<reference evidence="9 10" key="1">
    <citation type="submission" date="2019-09" db="EMBL/GenBank/DDBJ databases">
        <title>Chitinophaga ginsengihumi sp. nov., isolated from soil of ginseng rhizosphere.</title>
        <authorList>
            <person name="Lee J."/>
        </authorList>
    </citation>
    <scope>NUCLEOTIDE SEQUENCE [LARGE SCALE GENOMIC DNA]</scope>
    <source>
        <strain evidence="9 10">BN140078</strain>
    </source>
</reference>
<dbReference type="InterPro" id="IPR037185">
    <property type="entry name" value="EmrE-like"/>
</dbReference>
<keyword evidence="7" id="KW-0732">Signal</keyword>
<dbReference type="EMBL" id="VUOC01000003">
    <property type="protein sequence ID" value="KAA2241468.1"/>
    <property type="molecule type" value="Genomic_DNA"/>
</dbReference>
<feature type="transmembrane region" description="Helical" evidence="6">
    <location>
        <begin position="69"/>
        <end position="88"/>
    </location>
</feature>
<dbReference type="Pfam" id="PF00892">
    <property type="entry name" value="EamA"/>
    <property type="match status" value="2"/>
</dbReference>
<comment type="similarity">
    <text evidence="2">Belongs to the EamA transporter family.</text>
</comment>
<comment type="caution">
    <text evidence="9">The sequence shown here is derived from an EMBL/GenBank/DDBJ whole genome shotgun (WGS) entry which is preliminary data.</text>
</comment>
<dbReference type="Gene3D" id="1.10.3730.20">
    <property type="match status" value="1"/>
</dbReference>
<protein>
    <submittedName>
        <fullName evidence="9">DMT family transporter</fullName>
    </submittedName>
</protein>
<evidence type="ECO:0000313" key="10">
    <source>
        <dbReference type="Proteomes" id="UP000324611"/>
    </source>
</evidence>
<organism evidence="9 10">
    <name type="scientific">Chitinophaga agrisoli</name>
    <dbReference type="NCBI Taxonomy" id="2607653"/>
    <lineage>
        <taxon>Bacteria</taxon>
        <taxon>Pseudomonadati</taxon>
        <taxon>Bacteroidota</taxon>
        <taxon>Chitinophagia</taxon>
        <taxon>Chitinophagales</taxon>
        <taxon>Chitinophagaceae</taxon>
        <taxon>Chitinophaga</taxon>
    </lineage>
</organism>
<feature type="transmembrane region" description="Helical" evidence="6">
    <location>
        <begin position="30"/>
        <end position="49"/>
    </location>
</feature>
<feature type="signal peptide" evidence="7">
    <location>
        <begin position="1"/>
        <end position="17"/>
    </location>
</feature>
<sequence length="294" mass="32609">MRQLFAGLLFAALWASAAVATKFGIHTTDPLLLANIRFVLAGSLMLGYAYVLRRDKQYRVPKGAEWRHLLIFSLLNTTIYLGCFVLSMKQVSAGIGSLSTATSPLFIMLISAVWLKRKLRWYEITGVILGLVGVGLATYPLLQDSHATLGGLAILLSGMVSVSVATVYYSRVEWQLPNIVINGWQVLLGGLLLLPFTLLAADFKHSHFTLVFWGAVFWLIIPVSTIALQLWFYLVKLDAVKASFWIFLCPIFGFIYSFLLLNEPITAYTFAGTALVIGGLYLAQREKFSKQGKS</sequence>
<feature type="transmembrane region" description="Helical" evidence="6">
    <location>
        <begin position="181"/>
        <end position="200"/>
    </location>
</feature>
<evidence type="ECO:0000256" key="4">
    <source>
        <dbReference type="ARBA" id="ARBA00022989"/>
    </source>
</evidence>
<evidence type="ECO:0000256" key="3">
    <source>
        <dbReference type="ARBA" id="ARBA00022692"/>
    </source>
</evidence>
<feature type="transmembrane region" description="Helical" evidence="6">
    <location>
        <begin position="212"/>
        <end position="235"/>
    </location>
</feature>
<keyword evidence="10" id="KW-1185">Reference proteome</keyword>
<keyword evidence="4 6" id="KW-1133">Transmembrane helix</keyword>
<dbReference type="PANTHER" id="PTHR32322:SF2">
    <property type="entry name" value="EAMA DOMAIN-CONTAINING PROTEIN"/>
    <property type="match status" value="1"/>
</dbReference>
<evidence type="ECO:0000256" key="5">
    <source>
        <dbReference type="ARBA" id="ARBA00023136"/>
    </source>
</evidence>
<dbReference type="SUPFAM" id="SSF103481">
    <property type="entry name" value="Multidrug resistance efflux transporter EmrE"/>
    <property type="match status" value="2"/>
</dbReference>
<evidence type="ECO:0000256" key="7">
    <source>
        <dbReference type="SAM" id="SignalP"/>
    </source>
</evidence>
<evidence type="ECO:0000256" key="2">
    <source>
        <dbReference type="ARBA" id="ARBA00007362"/>
    </source>
</evidence>
<gene>
    <name evidence="9" type="ORF">F0L74_16345</name>
</gene>
<comment type="subcellular location">
    <subcellularLocation>
        <location evidence="1">Membrane</location>
        <topology evidence="1">Multi-pass membrane protein</topology>
    </subcellularLocation>
</comment>
<evidence type="ECO:0000256" key="6">
    <source>
        <dbReference type="SAM" id="Phobius"/>
    </source>
</evidence>
<dbReference type="GO" id="GO:0016020">
    <property type="term" value="C:membrane"/>
    <property type="evidence" value="ECO:0007669"/>
    <property type="project" value="UniProtKB-SubCell"/>
</dbReference>
<feature type="transmembrane region" description="Helical" evidence="6">
    <location>
        <begin position="265"/>
        <end position="283"/>
    </location>
</feature>
<name>A0A5B2VS55_9BACT</name>
<evidence type="ECO:0000256" key="1">
    <source>
        <dbReference type="ARBA" id="ARBA00004141"/>
    </source>
</evidence>
<feature type="domain" description="EamA" evidence="8">
    <location>
        <begin position="151"/>
        <end position="282"/>
    </location>
</feature>
<accession>A0A5B2VS55</accession>
<evidence type="ECO:0000259" key="8">
    <source>
        <dbReference type="Pfam" id="PF00892"/>
    </source>
</evidence>
<feature type="transmembrane region" description="Helical" evidence="6">
    <location>
        <begin position="148"/>
        <end position="169"/>
    </location>
</feature>
<dbReference type="RefSeq" id="WP_149838982.1">
    <property type="nucleotide sequence ID" value="NZ_VUOC01000003.1"/>
</dbReference>
<dbReference type="InterPro" id="IPR000620">
    <property type="entry name" value="EamA_dom"/>
</dbReference>
<feature type="transmembrane region" description="Helical" evidence="6">
    <location>
        <begin position="242"/>
        <end position="259"/>
    </location>
</feature>
<dbReference type="AlphaFoldDB" id="A0A5B2VS55"/>
<reference evidence="9 10" key="2">
    <citation type="submission" date="2019-09" db="EMBL/GenBank/DDBJ databases">
        <authorList>
            <person name="Jin C."/>
        </authorList>
    </citation>
    <scope>NUCLEOTIDE SEQUENCE [LARGE SCALE GENOMIC DNA]</scope>
    <source>
        <strain evidence="9 10">BN140078</strain>
    </source>
</reference>
<dbReference type="InterPro" id="IPR050638">
    <property type="entry name" value="AA-Vitamin_Transporters"/>
</dbReference>
<dbReference type="PANTHER" id="PTHR32322">
    <property type="entry name" value="INNER MEMBRANE TRANSPORTER"/>
    <property type="match status" value="1"/>
</dbReference>
<feature type="chain" id="PRO_5023115319" evidence="7">
    <location>
        <begin position="18"/>
        <end position="294"/>
    </location>
</feature>